<evidence type="ECO:0000259" key="10">
    <source>
        <dbReference type="PROSITE" id="PS51464"/>
    </source>
</evidence>
<dbReference type="PROSITE" id="PS51464">
    <property type="entry name" value="SIS"/>
    <property type="match status" value="2"/>
</dbReference>
<dbReference type="InterPro" id="IPR046348">
    <property type="entry name" value="SIS_dom_sf"/>
</dbReference>
<dbReference type="SUPFAM" id="SSF53697">
    <property type="entry name" value="SIS domain"/>
    <property type="match status" value="1"/>
</dbReference>
<gene>
    <name evidence="8 11" type="primary">glmS</name>
    <name evidence="11" type="ORF">WI372_12730</name>
</gene>
<dbReference type="InterPro" id="IPR035466">
    <property type="entry name" value="GlmS/AgaS_SIS"/>
</dbReference>
<comment type="caution">
    <text evidence="11">The sequence shown here is derived from an EMBL/GenBank/DDBJ whole genome shotgun (WGS) entry which is preliminary data.</text>
</comment>
<name>A0ABU9EAZ4_9BACT</name>
<feature type="domain" description="Glutamine amidotransferase type-2" evidence="9">
    <location>
        <begin position="2"/>
        <end position="217"/>
    </location>
</feature>
<keyword evidence="6" id="KW-0677">Repeat</keyword>
<feature type="active site" description="For Fru-6P isomerization activity" evidence="8">
    <location>
        <position position="603"/>
    </location>
</feature>
<dbReference type="Gene3D" id="3.40.50.10490">
    <property type="entry name" value="Glucose-6-phosphate isomerase like protein, domain 1"/>
    <property type="match status" value="2"/>
</dbReference>
<feature type="domain" description="SIS" evidence="10">
    <location>
        <begin position="286"/>
        <end position="425"/>
    </location>
</feature>
<reference evidence="11 12" key="1">
    <citation type="submission" date="2024-02" db="EMBL/GenBank/DDBJ databases">
        <title>A novel Gemmatimonadota bacterium.</title>
        <authorList>
            <person name="Du Z.-J."/>
            <person name="Ye Y.-Q."/>
        </authorList>
    </citation>
    <scope>NUCLEOTIDE SEQUENCE [LARGE SCALE GENOMIC DNA]</scope>
    <source>
        <strain evidence="11 12">DH-20</strain>
    </source>
</reference>
<dbReference type="PANTHER" id="PTHR10937">
    <property type="entry name" value="GLUCOSAMINE--FRUCTOSE-6-PHOSPHATE AMINOTRANSFERASE, ISOMERIZING"/>
    <property type="match status" value="1"/>
</dbReference>
<dbReference type="Proteomes" id="UP001484239">
    <property type="component" value="Unassembled WGS sequence"/>
</dbReference>
<dbReference type="NCBIfam" id="TIGR01135">
    <property type="entry name" value="glmS"/>
    <property type="match status" value="1"/>
</dbReference>
<dbReference type="Gene3D" id="3.60.20.10">
    <property type="entry name" value="Glutamine Phosphoribosylpyrophosphate, subunit 1, domain 1"/>
    <property type="match status" value="1"/>
</dbReference>
<dbReference type="InterPro" id="IPR005855">
    <property type="entry name" value="GFAT"/>
</dbReference>
<dbReference type="Pfam" id="PF13522">
    <property type="entry name" value="GATase_6"/>
    <property type="match status" value="1"/>
</dbReference>
<dbReference type="SUPFAM" id="SSF56235">
    <property type="entry name" value="N-terminal nucleophile aminohydrolases (Ntn hydrolases)"/>
    <property type="match status" value="1"/>
</dbReference>
<keyword evidence="12" id="KW-1185">Reference proteome</keyword>
<proteinExistence type="inferred from homology"/>
<evidence type="ECO:0000313" key="11">
    <source>
        <dbReference type="EMBL" id="MEK9501849.1"/>
    </source>
</evidence>
<dbReference type="PANTHER" id="PTHR10937:SF0">
    <property type="entry name" value="GLUTAMINE--FRUCTOSE-6-PHOSPHATE TRANSAMINASE (ISOMERIZING)"/>
    <property type="match status" value="1"/>
</dbReference>
<evidence type="ECO:0000256" key="6">
    <source>
        <dbReference type="ARBA" id="ARBA00022737"/>
    </source>
</evidence>
<comment type="catalytic activity">
    <reaction evidence="1 8">
        <text>D-fructose 6-phosphate + L-glutamine = D-glucosamine 6-phosphate + L-glutamate</text>
        <dbReference type="Rhea" id="RHEA:13237"/>
        <dbReference type="ChEBI" id="CHEBI:29985"/>
        <dbReference type="ChEBI" id="CHEBI:58359"/>
        <dbReference type="ChEBI" id="CHEBI:58725"/>
        <dbReference type="ChEBI" id="CHEBI:61527"/>
        <dbReference type="EC" id="2.6.1.16"/>
    </reaction>
</comment>
<dbReference type="CDD" id="cd05008">
    <property type="entry name" value="SIS_GlmS_GlmD_1"/>
    <property type="match status" value="1"/>
</dbReference>
<evidence type="ECO:0000256" key="3">
    <source>
        <dbReference type="ARBA" id="ARBA00016090"/>
    </source>
</evidence>
<dbReference type="HAMAP" id="MF_00164">
    <property type="entry name" value="GlmS"/>
    <property type="match status" value="1"/>
</dbReference>
<evidence type="ECO:0000256" key="7">
    <source>
        <dbReference type="ARBA" id="ARBA00022962"/>
    </source>
</evidence>
<evidence type="ECO:0000256" key="8">
    <source>
        <dbReference type="HAMAP-Rule" id="MF_00164"/>
    </source>
</evidence>
<feature type="initiator methionine" description="Removed" evidence="8">
    <location>
        <position position="1"/>
    </location>
</feature>
<accession>A0ABU9EAZ4</accession>
<feature type="active site" description="Nucleophile; for GATase activity" evidence="8">
    <location>
        <position position="2"/>
    </location>
</feature>
<protein>
    <recommendedName>
        <fullName evidence="3 8">Glutamine--fructose-6-phosphate aminotransferase [isomerizing]</fullName>
        <ecNumber evidence="2 8">2.6.1.16</ecNumber>
    </recommendedName>
    <alternativeName>
        <fullName evidence="8">D-fructose-6-phosphate amidotransferase</fullName>
    </alternativeName>
    <alternativeName>
        <fullName evidence="8">GFAT</fullName>
    </alternativeName>
    <alternativeName>
        <fullName evidence="8">Glucosamine-6-phosphate synthase</fullName>
    </alternativeName>
    <alternativeName>
        <fullName evidence="8">Hexosephosphate aminotransferase</fullName>
    </alternativeName>
    <alternativeName>
        <fullName evidence="8">L-glutamine--D-fructose-6-phosphate amidotransferase</fullName>
    </alternativeName>
</protein>
<comment type="function">
    <text evidence="8">Catalyzes the first step in hexosamine metabolism, converting fructose-6P into glucosamine-6P using glutamine as a nitrogen source.</text>
</comment>
<dbReference type="PROSITE" id="PS51278">
    <property type="entry name" value="GATASE_TYPE_2"/>
    <property type="match status" value="1"/>
</dbReference>
<comment type="subunit">
    <text evidence="8">Homodimer.</text>
</comment>
<dbReference type="InterPro" id="IPR001347">
    <property type="entry name" value="SIS_dom"/>
</dbReference>
<dbReference type="InterPro" id="IPR047084">
    <property type="entry name" value="GFAT_N"/>
</dbReference>
<dbReference type="CDD" id="cd00714">
    <property type="entry name" value="GFAT"/>
    <property type="match status" value="1"/>
</dbReference>
<feature type="domain" description="SIS" evidence="10">
    <location>
        <begin position="457"/>
        <end position="598"/>
    </location>
</feature>
<evidence type="ECO:0000256" key="4">
    <source>
        <dbReference type="ARBA" id="ARBA00022576"/>
    </source>
</evidence>
<keyword evidence="8" id="KW-0963">Cytoplasm</keyword>
<dbReference type="EMBL" id="JBBHLI010000007">
    <property type="protein sequence ID" value="MEK9501849.1"/>
    <property type="molecule type" value="Genomic_DNA"/>
</dbReference>
<dbReference type="InterPro" id="IPR029055">
    <property type="entry name" value="Ntn_hydrolases_N"/>
</dbReference>
<dbReference type="NCBIfam" id="NF001484">
    <property type="entry name" value="PRK00331.1"/>
    <property type="match status" value="1"/>
</dbReference>
<dbReference type="GO" id="GO:0004360">
    <property type="term" value="F:glutamine-fructose-6-phosphate transaminase (isomerizing) activity"/>
    <property type="evidence" value="ECO:0007669"/>
    <property type="project" value="UniProtKB-EC"/>
</dbReference>
<dbReference type="InterPro" id="IPR017932">
    <property type="entry name" value="GATase_2_dom"/>
</dbReference>
<evidence type="ECO:0000256" key="2">
    <source>
        <dbReference type="ARBA" id="ARBA00012916"/>
    </source>
</evidence>
<organism evidence="11 12">
    <name type="scientific">Gaopeijia maritima</name>
    <dbReference type="NCBI Taxonomy" id="3119007"/>
    <lineage>
        <taxon>Bacteria</taxon>
        <taxon>Pseudomonadati</taxon>
        <taxon>Gemmatimonadota</taxon>
        <taxon>Longimicrobiia</taxon>
        <taxon>Gaopeijiales</taxon>
        <taxon>Gaopeijiaceae</taxon>
        <taxon>Gaopeijia</taxon>
    </lineage>
</organism>
<keyword evidence="5 8" id="KW-0808">Transferase</keyword>
<keyword evidence="7" id="KW-0315">Glutamine amidotransferase</keyword>
<sequence>MCGIVGYIGSREASPILIEGLQRLEYRGYDSAGIALQNGMGLKIRKRAGRVQELAAHVAANPVQGHMGIAHTRWATHGPPTTNNAHPHMDCTGEIAVVHNGIIENADTLRKLLRDRGHTFLTPTDTEVLSHLIEEAEGASLEERVRNALRLVEGAYGIAVISGEYRDRLVVARQGSPVLLGLGEGETFVASDPTAVVEHTRSVVYLEDGDIAVITPEGYRILDGDGADQDRPTDAIDWDIASIELGGYAHFMQKEIFEQPESLRNTLRGRLMRDEGDARLNGLQLTDEEIRSFDRVLILGCGTSWHSALVGRHFIETLAGLPVDVEYASEFRYQRPLPLKNTLAVAVSQSGETADTLEAMKAARERGARVVGVVNAVGSSIAREAHGGIYLHAGPEVGVASTKAFTSQLAALLLLGLHLGRRRSLTVEQGREVVEAMAALPAMIEQTLKLDDELARIALTFSEASNALYLGRGVSFPVALEGALKLKEVSYAHAEGYPAAELKHGPIALIDDDMPVIVVAPADHIFSKVVSNVQEVRARGGQILVITTEGNRDLSAVADREVAVPATHELLSPLLTVVPLQLLAYHIAVLRGCDVDRPRNLAKSVTVE</sequence>
<dbReference type="EC" id="2.6.1.16" evidence="2 8"/>
<dbReference type="Pfam" id="PF01380">
    <property type="entry name" value="SIS"/>
    <property type="match status" value="2"/>
</dbReference>
<evidence type="ECO:0000256" key="1">
    <source>
        <dbReference type="ARBA" id="ARBA00001031"/>
    </source>
</evidence>
<dbReference type="InterPro" id="IPR035490">
    <property type="entry name" value="GlmS/FrlB_SIS"/>
</dbReference>
<keyword evidence="4 8" id="KW-0032">Aminotransferase</keyword>
<comment type="subcellular location">
    <subcellularLocation>
        <location evidence="8">Cytoplasm</location>
    </subcellularLocation>
</comment>
<dbReference type="RefSeq" id="WP_405278931.1">
    <property type="nucleotide sequence ID" value="NZ_CP144380.1"/>
</dbReference>
<dbReference type="CDD" id="cd05009">
    <property type="entry name" value="SIS_GlmS_GlmD_2"/>
    <property type="match status" value="1"/>
</dbReference>
<evidence type="ECO:0000313" key="12">
    <source>
        <dbReference type="Proteomes" id="UP001484239"/>
    </source>
</evidence>
<evidence type="ECO:0000256" key="5">
    <source>
        <dbReference type="ARBA" id="ARBA00022679"/>
    </source>
</evidence>
<evidence type="ECO:0000259" key="9">
    <source>
        <dbReference type="PROSITE" id="PS51278"/>
    </source>
</evidence>